<gene>
    <name evidence="2" type="primary">rfbG</name>
    <name evidence="2" type="ORF">QGN17_14390</name>
</gene>
<dbReference type="Pfam" id="PF16363">
    <property type="entry name" value="GDP_Man_Dehyd"/>
    <property type="match status" value="1"/>
</dbReference>
<accession>A0ABT6N4V4</accession>
<keyword evidence="3" id="KW-1185">Reference proteome</keyword>
<feature type="domain" description="NAD(P)-binding" evidence="1">
    <location>
        <begin position="15"/>
        <end position="323"/>
    </location>
</feature>
<dbReference type="EMBL" id="JARYGZ010000002">
    <property type="protein sequence ID" value="MDH7639921.1"/>
    <property type="molecule type" value="Genomic_DNA"/>
</dbReference>
<evidence type="ECO:0000313" key="3">
    <source>
        <dbReference type="Proteomes" id="UP001160625"/>
    </source>
</evidence>
<dbReference type="GO" id="GO:0047733">
    <property type="term" value="F:CDP-glucose 4,6-dehydratase activity"/>
    <property type="evidence" value="ECO:0007669"/>
    <property type="project" value="UniProtKB-EC"/>
</dbReference>
<dbReference type="InterPro" id="IPR013445">
    <property type="entry name" value="CDP_4_6_deHydtase"/>
</dbReference>
<protein>
    <submittedName>
        <fullName evidence="2">CDP-glucose 4,6-dehydratase</fullName>
        <ecNumber evidence="2">4.2.1.45</ecNumber>
    </submittedName>
</protein>
<dbReference type="CDD" id="cd05252">
    <property type="entry name" value="CDP_GD_SDR_e"/>
    <property type="match status" value="1"/>
</dbReference>
<proteinExistence type="predicted"/>
<evidence type="ECO:0000313" key="2">
    <source>
        <dbReference type="EMBL" id="MDH7639921.1"/>
    </source>
</evidence>
<keyword evidence="2" id="KW-0456">Lyase</keyword>
<dbReference type="SUPFAM" id="SSF51735">
    <property type="entry name" value="NAD(P)-binding Rossmann-fold domains"/>
    <property type="match status" value="1"/>
</dbReference>
<dbReference type="PANTHER" id="PTHR43000">
    <property type="entry name" value="DTDP-D-GLUCOSE 4,6-DEHYDRATASE-RELATED"/>
    <property type="match status" value="1"/>
</dbReference>
<evidence type="ECO:0000259" key="1">
    <source>
        <dbReference type="Pfam" id="PF16363"/>
    </source>
</evidence>
<dbReference type="Gene3D" id="3.40.50.720">
    <property type="entry name" value="NAD(P)-binding Rossmann-like Domain"/>
    <property type="match status" value="1"/>
</dbReference>
<dbReference type="InterPro" id="IPR016040">
    <property type="entry name" value="NAD(P)-bd_dom"/>
</dbReference>
<dbReference type="EC" id="4.2.1.45" evidence="2"/>
<dbReference type="RefSeq" id="WP_281045283.1">
    <property type="nucleotide sequence ID" value="NZ_JARYGZ010000002.1"/>
</dbReference>
<comment type="caution">
    <text evidence="2">The sequence shown here is derived from an EMBL/GenBank/DDBJ whole genome shotgun (WGS) entry which is preliminary data.</text>
</comment>
<reference evidence="2" key="1">
    <citation type="submission" date="2023-04" db="EMBL/GenBank/DDBJ databases">
        <title>Sphingomonas sp. MAHUQ-71 isolated from rice field.</title>
        <authorList>
            <person name="Huq M.A."/>
        </authorList>
    </citation>
    <scope>NUCLEOTIDE SEQUENCE</scope>
    <source>
        <strain evidence="2">MAHUQ-71</strain>
    </source>
</reference>
<name>A0ABT6N4V4_9SPHN</name>
<sequence>MEGLVSMNWRGRRVLVTGHTGFKGSWLSLWLHAMGAEVSGLALAPPTDPSLFDAARIAKLVDHEEGDIRDYATVHATMARVRPEVVFHLAAQPLVRLSYEQPVQTYATNVMGTVHVMEAARQVGGVGALVCITTDKCYENREWVWPYRETDPMGGYDPYSSSKGAAELAIAAYRRSYFPAEGGTLLASVRAGNVIGGGDWALDRLVPDLVRAFEAGEAPVIRSPDAVRPWQHVLEALGGYLLIAERLIAGEAAFADAWNFGPSDDDARPVGWIVDTMRAAWGGTHEASPHHGPVPHEAGLLRLDCSKARAALGWRPALTLDTALDWIVDWHKQAGAGADPRDLTLGQIAAYRARMASPVAG</sequence>
<dbReference type="Gene3D" id="3.90.25.10">
    <property type="entry name" value="UDP-galactose 4-epimerase, domain 1"/>
    <property type="match status" value="1"/>
</dbReference>
<organism evidence="2 3">
    <name type="scientific">Sphingomonas oryzagri</name>
    <dbReference type="NCBI Taxonomy" id="3042314"/>
    <lineage>
        <taxon>Bacteria</taxon>
        <taxon>Pseudomonadati</taxon>
        <taxon>Pseudomonadota</taxon>
        <taxon>Alphaproteobacteria</taxon>
        <taxon>Sphingomonadales</taxon>
        <taxon>Sphingomonadaceae</taxon>
        <taxon>Sphingomonas</taxon>
    </lineage>
</organism>
<dbReference type="InterPro" id="IPR036291">
    <property type="entry name" value="NAD(P)-bd_dom_sf"/>
</dbReference>
<dbReference type="NCBIfam" id="TIGR02622">
    <property type="entry name" value="CDP_4_6_dhtase"/>
    <property type="match status" value="1"/>
</dbReference>
<dbReference type="Proteomes" id="UP001160625">
    <property type="component" value="Unassembled WGS sequence"/>
</dbReference>